<feature type="region of interest" description="Disordered" evidence="1">
    <location>
        <begin position="1"/>
        <end position="20"/>
    </location>
</feature>
<evidence type="ECO:0000313" key="4">
    <source>
        <dbReference type="Proteomes" id="UP001199469"/>
    </source>
</evidence>
<name>A0ABS8P0X5_9PSEU</name>
<protein>
    <submittedName>
        <fullName evidence="3">Uncharacterized protein</fullName>
    </submittedName>
</protein>
<sequence length="151" mass="15562">MSPPRNATRASAGALDRRPDPRRAARRLTVTSLAFAGVIYLLGWAGPEPDLFRSLNVLSLVTAACALGLGRTSYVLWAGLAAVLAACVGVGGLGRLDGAGILAVMCSLPSAAALAAAWFARAGHTGWLPPTLFPPPPREPTPAASHHDHPL</sequence>
<dbReference type="RefSeq" id="WP_230729595.1">
    <property type="nucleotide sequence ID" value="NZ_JAJNDB010000001.1"/>
</dbReference>
<feature type="transmembrane region" description="Helical" evidence="2">
    <location>
        <begin position="27"/>
        <end position="45"/>
    </location>
</feature>
<evidence type="ECO:0000256" key="2">
    <source>
        <dbReference type="SAM" id="Phobius"/>
    </source>
</evidence>
<feature type="transmembrane region" description="Helical" evidence="2">
    <location>
        <begin position="74"/>
        <end position="93"/>
    </location>
</feature>
<evidence type="ECO:0000313" key="3">
    <source>
        <dbReference type="EMBL" id="MCD2191901.1"/>
    </source>
</evidence>
<keyword evidence="4" id="KW-1185">Reference proteome</keyword>
<dbReference type="Proteomes" id="UP001199469">
    <property type="component" value="Unassembled WGS sequence"/>
</dbReference>
<proteinExistence type="predicted"/>
<reference evidence="3 4" key="1">
    <citation type="submission" date="2021-11" db="EMBL/GenBank/DDBJ databases">
        <title>Draft genome sequence of Actinomycetospora sp. SF1 isolated from the rhizosphere soil.</title>
        <authorList>
            <person name="Duangmal K."/>
            <person name="Chantavorakit T."/>
        </authorList>
    </citation>
    <scope>NUCLEOTIDE SEQUENCE [LARGE SCALE GENOMIC DNA]</scope>
    <source>
        <strain evidence="3 4">TBRC 5722</strain>
    </source>
</reference>
<evidence type="ECO:0000256" key="1">
    <source>
        <dbReference type="SAM" id="MobiDB-lite"/>
    </source>
</evidence>
<gene>
    <name evidence="3" type="ORF">LQ327_00665</name>
</gene>
<dbReference type="EMBL" id="JAJNDB010000001">
    <property type="protein sequence ID" value="MCD2191901.1"/>
    <property type="molecule type" value="Genomic_DNA"/>
</dbReference>
<feature type="transmembrane region" description="Helical" evidence="2">
    <location>
        <begin position="99"/>
        <end position="120"/>
    </location>
</feature>
<keyword evidence="2" id="KW-0472">Membrane</keyword>
<feature type="compositionally biased region" description="Pro residues" evidence="1">
    <location>
        <begin position="131"/>
        <end position="140"/>
    </location>
</feature>
<comment type="caution">
    <text evidence="3">The sequence shown here is derived from an EMBL/GenBank/DDBJ whole genome shotgun (WGS) entry which is preliminary data.</text>
</comment>
<keyword evidence="2" id="KW-1133">Transmembrane helix</keyword>
<organism evidence="3 4">
    <name type="scientific">Actinomycetospora endophytica</name>
    <dbReference type="NCBI Taxonomy" id="2291215"/>
    <lineage>
        <taxon>Bacteria</taxon>
        <taxon>Bacillati</taxon>
        <taxon>Actinomycetota</taxon>
        <taxon>Actinomycetes</taxon>
        <taxon>Pseudonocardiales</taxon>
        <taxon>Pseudonocardiaceae</taxon>
        <taxon>Actinomycetospora</taxon>
    </lineage>
</organism>
<keyword evidence="2" id="KW-0812">Transmembrane</keyword>
<feature type="region of interest" description="Disordered" evidence="1">
    <location>
        <begin position="130"/>
        <end position="151"/>
    </location>
</feature>
<accession>A0ABS8P0X5</accession>